<evidence type="ECO:0000313" key="2">
    <source>
        <dbReference type="EMBL" id="KAK0705629.1"/>
    </source>
</evidence>
<keyword evidence="3" id="KW-1185">Reference proteome</keyword>
<name>A0AA39ZXU8_9PEZI</name>
<dbReference type="EMBL" id="JAUKUA010000007">
    <property type="protein sequence ID" value="KAK0705629.1"/>
    <property type="molecule type" value="Genomic_DNA"/>
</dbReference>
<proteinExistence type="predicted"/>
<reference evidence="2" key="1">
    <citation type="submission" date="2023-06" db="EMBL/GenBank/DDBJ databases">
        <title>Genome-scale phylogeny and comparative genomics of the fungal order Sordariales.</title>
        <authorList>
            <consortium name="Lawrence Berkeley National Laboratory"/>
            <person name="Hensen N."/>
            <person name="Bonometti L."/>
            <person name="Westerberg I."/>
            <person name="Brannstrom I.O."/>
            <person name="Guillou S."/>
            <person name="Cros-Aarteil S."/>
            <person name="Calhoun S."/>
            <person name="Haridas S."/>
            <person name="Kuo A."/>
            <person name="Mondo S."/>
            <person name="Pangilinan J."/>
            <person name="Riley R."/>
            <person name="Labutti K."/>
            <person name="Andreopoulos B."/>
            <person name="Lipzen A."/>
            <person name="Chen C."/>
            <person name="Yanf M."/>
            <person name="Daum C."/>
            <person name="Ng V."/>
            <person name="Clum A."/>
            <person name="Steindorff A."/>
            <person name="Ohm R."/>
            <person name="Martin F."/>
            <person name="Silar P."/>
            <person name="Natvig D."/>
            <person name="Lalanne C."/>
            <person name="Gautier V."/>
            <person name="Ament-Velasquez S.L."/>
            <person name="Kruys A."/>
            <person name="Hutchinson M.I."/>
            <person name="Powell A.J."/>
            <person name="Barry K."/>
            <person name="Miller A.N."/>
            <person name="Grigoriev I.V."/>
            <person name="Debuchy R."/>
            <person name="Gladieux P."/>
            <person name="Thoren M.H."/>
            <person name="Johannesson H."/>
        </authorList>
    </citation>
    <scope>NUCLEOTIDE SEQUENCE</scope>
    <source>
        <strain evidence="2">SMH4607-1</strain>
    </source>
</reference>
<accession>A0AA39ZXU8</accession>
<feature type="region of interest" description="Disordered" evidence="1">
    <location>
        <begin position="1"/>
        <end position="65"/>
    </location>
</feature>
<protein>
    <submittedName>
        <fullName evidence="2">Uncharacterized protein</fullName>
    </submittedName>
</protein>
<comment type="caution">
    <text evidence="2">The sequence shown here is derived from an EMBL/GenBank/DDBJ whole genome shotgun (WGS) entry which is preliminary data.</text>
</comment>
<gene>
    <name evidence="2" type="ORF">B0H67DRAFT_687755</name>
</gene>
<evidence type="ECO:0000313" key="3">
    <source>
        <dbReference type="Proteomes" id="UP001172102"/>
    </source>
</evidence>
<dbReference type="Proteomes" id="UP001172102">
    <property type="component" value="Unassembled WGS sequence"/>
</dbReference>
<evidence type="ECO:0000256" key="1">
    <source>
        <dbReference type="SAM" id="MobiDB-lite"/>
    </source>
</evidence>
<organism evidence="2 3">
    <name type="scientific">Lasiosphaeris hirsuta</name>
    <dbReference type="NCBI Taxonomy" id="260670"/>
    <lineage>
        <taxon>Eukaryota</taxon>
        <taxon>Fungi</taxon>
        <taxon>Dikarya</taxon>
        <taxon>Ascomycota</taxon>
        <taxon>Pezizomycotina</taxon>
        <taxon>Sordariomycetes</taxon>
        <taxon>Sordariomycetidae</taxon>
        <taxon>Sordariales</taxon>
        <taxon>Lasiosphaeriaceae</taxon>
        <taxon>Lasiosphaeris</taxon>
    </lineage>
</organism>
<dbReference type="AlphaFoldDB" id="A0AA39ZXU8"/>
<feature type="region of interest" description="Disordered" evidence="1">
    <location>
        <begin position="177"/>
        <end position="203"/>
    </location>
</feature>
<sequence>MSDAHPQGDLFDMAKEGTKGPPPSPNRLRQAEPDLLPPAARPEEEEDLDSATLHQAADNATASTGYVETISAGAGELPDDISREKRGKMPWKYSRLKKREDPEETRAPARMWRPTEEDRDGWKKWKFPIRVSEITPSRVKAGQPFRVVAEFTPGPFGFYRWHLSAQICPVDSKQWDANTGKPLRRSEEVKASGSYMEGGERSRAPGGLATVKFDLKAPDSGGCYKIEVFGWARNRASFADWEFLVTDNNPDSPADRDIFMIFDY</sequence>